<feature type="domain" description="Exonuclease VII large subunit C-terminal" evidence="5">
    <location>
        <begin position="106"/>
        <end position="302"/>
    </location>
</feature>
<dbReference type="AlphaFoldDB" id="X0Z393"/>
<dbReference type="CDD" id="cd04489">
    <property type="entry name" value="ExoVII_LU_OBF"/>
    <property type="match status" value="1"/>
</dbReference>
<dbReference type="PANTHER" id="PTHR30008:SF0">
    <property type="entry name" value="EXODEOXYRIBONUCLEASE 7 LARGE SUBUNIT"/>
    <property type="match status" value="1"/>
</dbReference>
<protein>
    <submittedName>
        <fullName evidence="7">Uncharacterized protein</fullName>
    </submittedName>
</protein>
<dbReference type="EMBL" id="BART01003931">
    <property type="protein sequence ID" value="GAG63780.1"/>
    <property type="molecule type" value="Genomic_DNA"/>
</dbReference>
<dbReference type="Pfam" id="PF13742">
    <property type="entry name" value="tRNA_anti_2"/>
    <property type="match status" value="1"/>
</dbReference>
<dbReference type="GO" id="GO:0006308">
    <property type="term" value="P:DNA catabolic process"/>
    <property type="evidence" value="ECO:0007669"/>
    <property type="project" value="InterPro"/>
</dbReference>
<keyword evidence="1" id="KW-0963">Cytoplasm</keyword>
<reference evidence="7" key="1">
    <citation type="journal article" date="2014" name="Front. Microbiol.">
        <title>High frequency of phylogenetically diverse reductive dehalogenase-homologous genes in deep subseafloor sedimentary metagenomes.</title>
        <authorList>
            <person name="Kawai M."/>
            <person name="Futagami T."/>
            <person name="Toyoda A."/>
            <person name="Takaki Y."/>
            <person name="Nishi S."/>
            <person name="Hori S."/>
            <person name="Arai W."/>
            <person name="Tsubouchi T."/>
            <person name="Morono Y."/>
            <person name="Uchiyama I."/>
            <person name="Ito T."/>
            <person name="Fujiyama A."/>
            <person name="Inagaki F."/>
            <person name="Takami H."/>
        </authorList>
    </citation>
    <scope>NUCLEOTIDE SEQUENCE</scope>
    <source>
        <strain evidence="7">Expedition CK06-06</strain>
    </source>
</reference>
<evidence type="ECO:0000256" key="2">
    <source>
        <dbReference type="ARBA" id="ARBA00022722"/>
    </source>
</evidence>
<proteinExistence type="inferred from homology"/>
<evidence type="ECO:0000256" key="1">
    <source>
        <dbReference type="ARBA" id="ARBA00022490"/>
    </source>
</evidence>
<dbReference type="NCBIfam" id="TIGR00237">
    <property type="entry name" value="xseA"/>
    <property type="match status" value="1"/>
</dbReference>
<dbReference type="InterPro" id="IPR025824">
    <property type="entry name" value="OB-fold_nuc-bd_dom"/>
</dbReference>
<keyword evidence="4" id="KW-0269">Exonuclease</keyword>
<dbReference type="HAMAP" id="MF_00378">
    <property type="entry name" value="Exonuc_7_L"/>
    <property type="match status" value="1"/>
</dbReference>
<evidence type="ECO:0000256" key="4">
    <source>
        <dbReference type="ARBA" id="ARBA00022839"/>
    </source>
</evidence>
<gene>
    <name evidence="7" type="ORF">S01H4_10336</name>
</gene>
<dbReference type="GO" id="GO:0009318">
    <property type="term" value="C:exodeoxyribonuclease VII complex"/>
    <property type="evidence" value="ECO:0007669"/>
    <property type="project" value="InterPro"/>
</dbReference>
<dbReference type="GO" id="GO:0008855">
    <property type="term" value="F:exodeoxyribonuclease VII activity"/>
    <property type="evidence" value="ECO:0007669"/>
    <property type="project" value="InterPro"/>
</dbReference>
<dbReference type="InterPro" id="IPR003753">
    <property type="entry name" value="Exonuc_VII_L"/>
</dbReference>
<evidence type="ECO:0000259" key="6">
    <source>
        <dbReference type="Pfam" id="PF13742"/>
    </source>
</evidence>
<sequence length="304" mass="34087">KLLEGNHPDIWVEGEISNFHHHSSGHMYFDLKDENSKIKSVMFFGDNHNLKFMPEDGMKVLTRGGVTLYLRKGEYQIVVRYMEPKGKGALLIAFEQLKKKLKAEGLFDIKYKKPIPFLPSRIGVITSLGGAVLHDIKNVLNRRFENHHLIISPSSVEGESASSEICRAIENLNQYGKVDVIILARGGGSLEALWAFNTEEVSRAVFSSEIPIISAVGHETDFTISDFVADLRAPTPSAAAEMVMPEKSELLNQIYSYITRLKTSLPRVTTNLKNQSNYLYGDLQKAISVIINERKSSFKNLSES</sequence>
<dbReference type="InterPro" id="IPR020579">
    <property type="entry name" value="Exonuc_VII_lsu_C"/>
</dbReference>
<dbReference type="GO" id="GO:0003676">
    <property type="term" value="F:nucleic acid binding"/>
    <property type="evidence" value="ECO:0007669"/>
    <property type="project" value="InterPro"/>
</dbReference>
<organism evidence="7">
    <name type="scientific">marine sediment metagenome</name>
    <dbReference type="NCBI Taxonomy" id="412755"/>
    <lineage>
        <taxon>unclassified sequences</taxon>
        <taxon>metagenomes</taxon>
        <taxon>ecological metagenomes</taxon>
    </lineage>
</organism>
<comment type="caution">
    <text evidence="7">The sequence shown here is derived from an EMBL/GenBank/DDBJ whole genome shotgun (WGS) entry which is preliminary data.</text>
</comment>
<dbReference type="PANTHER" id="PTHR30008">
    <property type="entry name" value="EXODEOXYRIBONUCLEASE 7 LARGE SUBUNIT"/>
    <property type="match status" value="1"/>
</dbReference>
<dbReference type="Pfam" id="PF02601">
    <property type="entry name" value="Exonuc_VII_L"/>
    <property type="match status" value="1"/>
</dbReference>
<feature type="domain" description="OB-fold nucleic acid binding" evidence="6">
    <location>
        <begin position="3"/>
        <end position="83"/>
    </location>
</feature>
<keyword evidence="3" id="KW-0378">Hydrolase</keyword>
<name>X0Z393_9ZZZZ</name>
<evidence type="ECO:0000313" key="7">
    <source>
        <dbReference type="EMBL" id="GAG63780.1"/>
    </source>
</evidence>
<keyword evidence="2" id="KW-0540">Nuclease</keyword>
<evidence type="ECO:0000256" key="3">
    <source>
        <dbReference type="ARBA" id="ARBA00022801"/>
    </source>
</evidence>
<feature type="non-terminal residue" evidence="7">
    <location>
        <position position="1"/>
    </location>
</feature>
<accession>X0Z393</accession>
<evidence type="ECO:0000259" key="5">
    <source>
        <dbReference type="Pfam" id="PF02601"/>
    </source>
</evidence>